<dbReference type="Pfam" id="PF13560">
    <property type="entry name" value="HTH_31"/>
    <property type="match status" value="1"/>
</dbReference>
<dbReference type="GO" id="GO:0003677">
    <property type="term" value="F:DNA binding"/>
    <property type="evidence" value="ECO:0007669"/>
    <property type="project" value="InterPro"/>
</dbReference>
<dbReference type="EMBL" id="JQSG02000006">
    <property type="protein sequence ID" value="OBS07999.1"/>
    <property type="molecule type" value="Genomic_DNA"/>
</dbReference>
<keyword evidence="3" id="KW-1185">Reference proteome</keyword>
<sequence>MGSRRRTQGLRREEVAMLAGISTTYYVFLEQGRAARPSRRVVDALADALQFDPTERALLHALALDMTEEAESAYDAPLDPTLSEIVMHLDPKPAYVTGRYWDVLAANRAARLLWTDWHQLAPPERNMLRWVLTAPAARNILVEWEQEAIALTARFRAAAMRHPEDPAFQLMAEQLMADSPSFKDWWPRHEVAPLTDGTKILRHCDLGEIQLRHIVLQVASNSDHKLVVFQPTEEDQEKIENLLTQAGAWEASVRSGSNAGS</sequence>
<evidence type="ECO:0000313" key="3">
    <source>
        <dbReference type="Proteomes" id="UP000029273"/>
    </source>
</evidence>
<gene>
    <name evidence="2" type="ORF">Thpro_022249</name>
</gene>
<comment type="caution">
    <text evidence="2">The sequence shown here is derived from an EMBL/GenBank/DDBJ whole genome shotgun (WGS) entry which is preliminary data.</text>
</comment>
<dbReference type="SUPFAM" id="SSF47413">
    <property type="entry name" value="lambda repressor-like DNA-binding domains"/>
    <property type="match status" value="1"/>
</dbReference>
<proteinExistence type="predicted"/>
<dbReference type="InterPro" id="IPR010982">
    <property type="entry name" value="Lambda_DNA-bd_dom_sf"/>
</dbReference>
<reference evidence="2 3" key="1">
    <citation type="journal article" date="2014" name="Genome Announc.">
        <title>Draft Genome Sequence of the Iron-Oxidizing, Acidophilic, and Halotolerant 'Thiobacillus prosperus' Type Strain DSM 5130.</title>
        <authorList>
            <person name="Ossandon F.J."/>
            <person name="Cardenas J.P."/>
            <person name="Corbett M."/>
            <person name="Quatrini R."/>
            <person name="Holmes D.S."/>
            <person name="Watkin E."/>
        </authorList>
    </citation>
    <scope>NUCLEOTIDE SEQUENCE [LARGE SCALE GENOMIC DNA]</scope>
    <source>
        <strain evidence="2 3">DSM 5130</strain>
    </source>
</reference>
<dbReference type="SMART" id="SM00530">
    <property type="entry name" value="HTH_XRE"/>
    <property type="match status" value="1"/>
</dbReference>
<dbReference type="Gene3D" id="3.30.450.180">
    <property type="match status" value="1"/>
</dbReference>
<dbReference type="InterPro" id="IPR041413">
    <property type="entry name" value="MLTR_LBD"/>
</dbReference>
<dbReference type="CDD" id="cd00093">
    <property type="entry name" value="HTH_XRE"/>
    <property type="match status" value="1"/>
</dbReference>
<accession>A0A1A6C0B8</accession>
<dbReference type="PANTHER" id="PTHR35010">
    <property type="entry name" value="BLL4672 PROTEIN-RELATED"/>
    <property type="match status" value="1"/>
</dbReference>
<evidence type="ECO:0000313" key="2">
    <source>
        <dbReference type="EMBL" id="OBS07999.1"/>
    </source>
</evidence>
<protein>
    <submittedName>
        <fullName evidence="2">Transcriptional regulator</fullName>
    </submittedName>
</protein>
<dbReference type="Gene3D" id="1.10.260.40">
    <property type="entry name" value="lambda repressor-like DNA-binding domains"/>
    <property type="match status" value="1"/>
</dbReference>
<dbReference type="Pfam" id="PF17765">
    <property type="entry name" value="MLTR_LBD"/>
    <property type="match status" value="1"/>
</dbReference>
<name>A0A1A6C0B8_9GAMM</name>
<dbReference type="AlphaFoldDB" id="A0A1A6C0B8"/>
<dbReference type="InterPro" id="IPR001387">
    <property type="entry name" value="Cro/C1-type_HTH"/>
</dbReference>
<dbReference type="Proteomes" id="UP000029273">
    <property type="component" value="Unassembled WGS sequence"/>
</dbReference>
<organism evidence="2 3">
    <name type="scientific">Acidihalobacter prosperus</name>
    <dbReference type="NCBI Taxonomy" id="160660"/>
    <lineage>
        <taxon>Bacteria</taxon>
        <taxon>Pseudomonadati</taxon>
        <taxon>Pseudomonadota</taxon>
        <taxon>Gammaproteobacteria</taxon>
        <taxon>Chromatiales</taxon>
        <taxon>Ectothiorhodospiraceae</taxon>
        <taxon>Acidihalobacter</taxon>
    </lineage>
</organism>
<dbReference type="PROSITE" id="PS50943">
    <property type="entry name" value="HTH_CROC1"/>
    <property type="match status" value="1"/>
</dbReference>
<evidence type="ECO:0000259" key="1">
    <source>
        <dbReference type="PROSITE" id="PS50943"/>
    </source>
</evidence>
<feature type="domain" description="HTH cro/C1-type" evidence="1">
    <location>
        <begin position="8"/>
        <end position="56"/>
    </location>
</feature>